<organism evidence="2 3">
    <name type="scientific">Hyaloscypha variabilis (strain UAMH 11265 / GT02V1 / F)</name>
    <name type="common">Meliniomyces variabilis</name>
    <dbReference type="NCBI Taxonomy" id="1149755"/>
    <lineage>
        <taxon>Eukaryota</taxon>
        <taxon>Fungi</taxon>
        <taxon>Dikarya</taxon>
        <taxon>Ascomycota</taxon>
        <taxon>Pezizomycotina</taxon>
        <taxon>Leotiomycetes</taxon>
        <taxon>Helotiales</taxon>
        <taxon>Hyaloscyphaceae</taxon>
        <taxon>Hyaloscypha</taxon>
        <taxon>Hyaloscypha variabilis</taxon>
    </lineage>
</organism>
<evidence type="ECO:0000256" key="1">
    <source>
        <dbReference type="SAM" id="SignalP"/>
    </source>
</evidence>
<evidence type="ECO:0000313" key="3">
    <source>
        <dbReference type="Proteomes" id="UP000235786"/>
    </source>
</evidence>
<name>A0A2J6R525_HYAVF</name>
<evidence type="ECO:0000313" key="2">
    <source>
        <dbReference type="EMBL" id="PMD33618.1"/>
    </source>
</evidence>
<sequence>MHISLVQILSLATAALAQTPGFDPFFTPADQSKGTITLTLIGGSSSKDLAPVTVIAASISNFPGASTTYVWPIPPNIGTFAFGGTGVSSPTMTGSDTTVTQTTQTTSTVTLGNSTRIDDDRYEYEFDADGDGNWEWRGGAESNEECGE</sequence>
<feature type="chain" id="PRO_5014443342" evidence="1">
    <location>
        <begin position="18"/>
        <end position="148"/>
    </location>
</feature>
<accession>A0A2J6R525</accession>
<keyword evidence="1" id="KW-0732">Signal</keyword>
<keyword evidence="3" id="KW-1185">Reference proteome</keyword>
<protein>
    <submittedName>
        <fullName evidence="2">Uncharacterized protein</fullName>
    </submittedName>
</protein>
<dbReference type="EMBL" id="KZ613955">
    <property type="protein sequence ID" value="PMD33618.1"/>
    <property type="molecule type" value="Genomic_DNA"/>
</dbReference>
<gene>
    <name evidence="2" type="ORF">L207DRAFT_639039</name>
</gene>
<dbReference type="OrthoDB" id="2260257at2759"/>
<dbReference type="Proteomes" id="UP000235786">
    <property type="component" value="Unassembled WGS sequence"/>
</dbReference>
<reference evidence="2 3" key="1">
    <citation type="submission" date="2016-04" db="EMBL/GenBank/DDBJ databases">
        <title>A degradative enzymes factory behind the ericoid mycorrhizal symbiosis.</title>
        <authorList>
            <consortium name="DOE Joint Genome Institute"/>
            <person name="Martino E."/>
            <person name="Morin E."/>
            <person name="Grelet G."/>
            <person name="Kuo A."/>
            <person name="Kohler A."/>
            <person name="Daghino S."/>
            <person name="Barry K."/>
            <person name="Choi C."/>
            <person name="Cichocki N."/>
            <person name="Clum A."/>
            <person name="Copeland A."/>
            <person name="Hainaut M."/>
            <person name="Haridas S."/>
            <person name="Labutti K."/>
            <person name="Lindquist E."/>
            <person name="Lipzen A."/>
            <person name="Khouja H.-R."/>
            <person name="Murat C."/>
            <person name="Ohm R."/>
            <person name="Olson A."/>
            <person name="Spatafora J."/>
            <person name="Veneault-Fourrey C."/>
            <person name="Henrissat B."/>
            <person name="Grigoriev I."/>
            <person name="Martin F."/>
            <person name="Perotto S."/>
        </authorList>
    </citation>
    <scope>NUCLEOTIDE SEQUENCE [LARGE SCALE GENOMIC DNA]</scope>
    <source>
        <strain evidence="2 3">F</strain>
    </source>
</reference>
<dbReference type="AlphaFoldDB" id="A0A2J6R525"/>
<proteinExistence type="predicted"/>
<feature type="signal peptide" evidence="1">
    <location>
        <begin position="1"/>
        <end position="17"/>
    </location>
</feature>